<dbReference type="EMBL" id="SPHZ02000009">
    <property type="protein sequence ID" value="KAF0899845.1"/>
    <property type="molecule type" value="Genomic_DNA"/>
</dbReference>
<feature type="region of interest" description="Disordered" evidence="1">
    <location>
        <begin position="50"/>
        <end position="74"/>
    </location>
</feature>
<protein>
    <submittedName>
        <fullName evidence="2">Uncharacterized protein</fullName>
    </submittedName>
</protein>
<comment type="caution">
    <text evidence="2">The sequence shown here is derived from an EMBL/GenBank/DDBJ whole genome shotgun (WGS) entry which is preliminary data.</text>
</comment>
<evidence type="ECO:0000256" key="1">
    <source>
        <dbReference type="SAM" id="MobiDB-lite"/>
    </source>
</evidence>
<dbReference type="AlphaFoldDB" id="A0A6G1CGT5"/>
<organism evidence="2 3">
    <name type="scientific">Oryza meyeriana var. granulata</name>
    <dbReference type="NCBI Taxonomy" id="110450"/>
    <lineage>
        <taxon>Eukaryota</taxon>
        <taxon>Viridiplantae</taxon>
        <taxon>Streptophyta</taxon>
        <taxon>Embryophyta</taxon>
        <taxon>Tracheophyta</taxon>
        <taxon>Spermatophyta</taxon>
        <taxon>Magnoliopsida</taxon>
        <taxon>Liliopsida</taxon>
        <taxon>Poales</taxon>
        <taxon>Poaceae</taxon>
        <taxon>BOP clade</taxon>
        <taxon>Oryzoideae</taxon>
        <taxon>Oryzeae</taxon>
        <taxon>Oryzinae</taxon>
        <taxon>Oryza</taxon>
        <taxon>Oryza meyeriana</taxon>
    </lineage>
</organism>
<dbReference type="Proteomes" id="UP000479710">
    <property type="component" value="Unassembled WGS sequence"/>
</dbReference>
<keyword evidence="3" id="KW-1185">Reference proteome</keyword>
<name>A0A6G1CGT5_9ORYZ</name>
<evidence type="ECO:0000313" key="3">
    <source>
        <dbReference type="Proteomes" id="UP000479710"/>
    </source>
</evidence>
<proteinExistence type="predicted"/>
<sequence length="101" mass="10433">MEAVPCKRGHLLTAHRNTDGRNGHHKVGTAPFAAVAGFISHLQLALGHGAAADPPRESAISGSRHAIGRRESGAASMAGLAGSLHLAVRIGEKREMLPCKG</sequence>
<reference evidence="2 3" key="1">
    <citation type="submission" date="2019-11" db="EMBL/GenBank/DDBJ databases">
        <title>Whole genome sequence of Oryza granulata.</title>
        <authorList>
            <person name="Li W."/>
        </authorList>
    </citation>
    <scope>NUCLEOTIDE SEQUENCE [LARGE SCALE GENOMIC DNA]</scope>
    <source>
        <strain evidence="3">cv. Menghai</strain>
        <tissue evidence="2">Leaf</tissue>
    </source>
</reference>
<gene>
    <name evidence="2" type="ORF">E2562_025100</name>
</gene>
<accession>A0A6G1CGT5</accession>
<evidence type="ECO:0000313" key="2">
    <source>
        <dbReference type="EMBL" id="KAF0899845.1"/>
    </source>
</evidence>